<evidence type="ECO:0000256" key="1">
    <source>
        <dbReference type="SAM" id="MobiDB-lite"/>
    </source>
</evidence>
<comment type="caution">
    <text evidence="2">The sequence shown here is derived from an EMBL/GenBank/DDBJ whole genome shotgun (WGS) entry which is preliminary data.</text>
</comment>
<protein>
    <submittedName>
        <fullName evidence="2">Uncharacterized protein</fullName>
    </submittedName>
</protein>
<evidence type="ECO:0000313" key="2">
    <source>
        <dbReference type="EMBL" id="CAD2145984.1"/>
    </source>
</evidence>
<dbReference type="EMBL" id="CAJEWN010000036">
    <property type="protein sequence ID" value="CAD2145984.1"/>
    <property type="molecule type" value="Genomic_DNA"/>
</dbReference>
<evidence type="ECO:0000313" key="3">
    <source>
        <dbReference type="Proteomes" id="UP000580250"/>
    </source>
</evidence>
<feature type="region of interest" description="Disordered" evidence="1">
    <location>
        <begin position="1"/>
        <end position="62"/>
    </location>
</feature>
<sequence length="219" mass="24679">MTESSIIHSKSKQSFSEDLPDYSHESFASATSESESETSGSNTHSHTDSFGSPTSGSSNISPVSVVKHSISLPEINGMPKPEVIKKSVSVPNFQLNSATSFALQSNIVLFNSKMKSNSSSRKLRQQNMEEEKMKQKKIEQIQKEYGDWNEWQNEVKDTQKQVGEKVKWIYGVFKEIVDSVELVETKEEEIKVCEEGCVPVGKVLEDDKMLIYDLKFSRI</sequence>
<feature type="compositionally biased region" description="Polar residues" evidence="1">
    <location>
        <begin position="48"/>
        <end position="62"/>
    </location>
</feature>
<feature type="compositionally biased region" description="Low complexity" evidence="1">
    <location>
        <begin position="25"/>
        <end position="44"/>
    </location>
</feature>
<reference evidence="2 3" key="1">
    <citation type="submission" date="2020-08" db="EMBL/GenBank/DDBJ databases">
        <authorList>
            <person name="Koutsovoulos G."/>
            <person name="Danchin GJ E."/>
        </authorList>
    </citation>
    <scope>NUCLEOTIDE SEQUENCE [LARGE SCALE GENOMIC DNA]</scope>
</reference>
<accession>A0A6V7U4Z0</accession>
<feature type="compositionally biased region" description="Polar residues" evidence="1">
    <location>
        <begin position="1"/>
        <end position="16"/>
    </location>
</feature>
<dbReference type="Proteomes" id="UP000580250">
    <property type="component" value="Unassembled WGS sequence"/>
</dbReference>
<name>A0A6V7U4Z0_MELEN</name>
<organism evidence="2 3">
    <name type="scientific">Meloidogyne enterolobii</name>
    <name type="common">Root-knot nematode worm</name>
    <name type="synonym">Meloidogyne mayaguensis</name>
    <dbReference type="NCBI Taxonomy" id="390850"/>
    <lineage>
        <taxon>Eukaryota</taxon>
        <taxon>Metazoa</taxon>
        <taxon>Ecdysozoa</taxon>
        <taxon>Nematoda</taxon>
        <taxon>Chromadorea</taxon>
        <taxon>Rhabditida</taxon>
        <taxon>Tylenchina</taxon>
        <taxon>Tylenchomorpha</taxon>
        <taxon>Tylenchoidea</taxon>
        <taxon>Meloidogynidae</taxon>
        <taxon>Meloidogyninae</taxon>
        <taxon>Meloidogyne</taxon>
    </lineage>
</organism>
<dbReference type="AlphaFoldDB" id="A0A6V7U4Z0"/>
<proteinExistence type="predicted"/>
<gene>
    <name evidence="2" type="ORF">MENT_LOCUS8467</name>
</gene>